<dbReference type="Gene3D" id="3.90.180.10">
    <property type="entry name" value="Medium-chain alcohol dehydrogenases, catalytic domain"/>
    <property type="match status" value="1"/>
</dbReference>
<comment type="subunit">
    <text evidence="2">Homotetramer.</text>
</comment>
<protein>
    <submittedName>
        <fullName evidence="7">NADP-dependent oxidoreductase</fullName>
        <ecNumber evidence="7">1.-.-.-</ecNumber>
    </submittedName>
</protein>
<evidence type="ECO:0000256" key="4">
    <source>
        <dbReference type="ARBA" id="ARBA00022857"/>
    </source>
</evidence>
<feature type="domain" description="Enoyl reductase (ER)" evidence="6">
    <location>
        <begin position="15"/>
        <end position="304"/>
    </location>
</feature>
<dbReference type="EC" id="1.-.-.-" evidence="7"/>
<dbReference type="PANTHER" id="PTHR44154:SF1">
    <property type="entry name" value="QUINONE OXIDOREDUCTASE"/>
    <property type="match status" value="1"/>
</dbReference>
<proteinExistence type="predicted"/>
<name>A0ABV6DQ67_9BACL</name>
<evidence type="ECO:0000259" key="6">
    <source>
        <dbReference type="SMART" id="SM00829"/>
    </source>
</evidence>
<dbReference type="PANTHER" id="PTHR44154">
    <property type="entry name" value="QUINONE OXIDOREDUCTASE"/>
    <property type="match status" value="1"/>
</dbReference>
<keyword evidence="8" id="KW-1185">Reference proteome</keyword>
<evidence type="ECO:0000256" key="3">
    <source>
        <dbReference type="ARBA" id="ARBA00022490"/>
    </source>
</evidence>
<evidence type="ECO:0000256" key="2">
    <source>
        <dbReference type="ARBA" id="ARBA00011881"/>
    </source>
</evidence>
<dbReference type="SUPFAM" id="SSF50129">
    <property type="entry name" value="GroES-like"/>
    <property type="match status" value="1"/>
</dbReference>
<dbReference type="Proteomes" id="UP001589776">
    <property type="component" value="Unassembled WGS sequence"/>
</dbReference>
<keyword evidence="4" id="KW-0521">NADP</keyword>
<dbReference type="InterPro" id="IPR051603">
    <property type="entry name" value="Zinc-ADH_QOR/CCCR"/>
</dbReference>
<sequence>MSEKMMYAVRYHEFGGADVLMLEQAPRPEPQAGEVLVRVRAAGVLPVDWKIRKGLFPIPVTFPSIPGTSFAGIVEDWGVGVNGYQKGQAVFGRSTNGTYAEYTTVSTESIALMPQSMSFEEAATLTGGASTAWRAVTDAGVKAGDHVLIHGAAGGVGLFAVQFAKWKGAYVIGTAGPANQDFIRSIGVDEAVDYTRDSFEEVAQAVDFVLDTIGGDTLERSWSVLKRGGVLISIVGRPPLEKGKEFGIRVLPSGLATSQDLADIASLIDQGMVRTFVQQVYPIREVRQAHERSEIGHGRGRIVLQISGDTYSSP</sequence>
<dbReference type="InterPro" id="IPR036291">
    <property type="entry name" value="NAD(P)-bd_dom_sf"/>
</dbReference>
<dbReference type="Gene3D" id="3.40.50.720">
    <property type="entry name" value="NAD(P)-binding Rossmann-like Domain"/>
    <property type="match status" value="1"/>
</dbReference>
<keyword evidence="5" id="KW-0694">RNA-binding</keyword>
<dbReference type="SMART" id="SM00829">
    <property type="entry name" value="PKS_ER"/>
    <property type="match status" value="1"/>
</dbReference>
<gene>
    <name evidence="7" type="ORF">ACFFK0_20495</name>
</gene>
<dbReference type="Pfam" id="PF08240">
    <property type="entry name" value="ADH_N"/>
    <property type="match status" value="1"/>
</dbReference>
<comment type="subcellular location">
    <subcellularLocation>
        <location evidence="1">Cytoplasm</location>
    </subcellularLocation>
</comment>
<dbReference type="InterPro" id="IPR020843">
    <property type="entry name" value="ER"/>
</dbReference>
<dbReference type="InterPro" id="IPR002364">
    <property type="entry name" value="Quin_OxRdtase/zeta-crystal_CS"/>
</dbReference>
<dbReference type="PROSITE" id="PS01162">
    <property type="entry name" value="QOR_ZETA_CRYSTAL"/>
    <property type="match status" value="1"/>
</dbReference>
<evidence type="ECO:0000313" key="8">
    <source>
        <dbReference type="Proteomes" id="UP001589776"/>
    </source>
</evidence>
<evidence type="ECO:0000313" key="7">
    <source>
        <dbReference type="EMBL" id="MFC0214790.1"/>
    </source>
</evidence>
<accession>A0ABV6DQ67</accession>
<dbReference type="InterPro" id="IPR013154">
    <property type="entry name" value="ADH-like_N"/>
</dbReference>
<reference evidence="7 8" key="1">
    <citation type="submission" date="2024-09" db="EMBL/GenBank/DDBJ databases">
        <authorList>
            <person name="Sun Q."/>
            <person name="Mori K."/>
        </authorList>
    </citation>
    <scope>NUCLEOTIDE SEQUENCE [LARGE SCALE GENOMIC DNA]</scope>
    <source>
        <strain evidence="7 8">CCM 7759</strain>
    </source>
</reference>
<keyword evidence="7" id="KW-0560">Oxidoreductase</keyword>
<dbReference type="InterPro" id="IPR011032">
    <property type="entry name" value="GroES-like_sf"/>
</dbReference>
<keyword evidence="3" id="KW-0963">Cytoplasm</keyword>
<evidence type="ECO:0000256" key="5">
    <source>
        <dbReference type="ARBA" id="ARBA00022884"/>
    </source>
</evidence>
<dbReference type="EMBL" id="JBHLWN010000077">
    <property type="protein sequence ID" value="MFC0214790.1"/>
    <property type="molecule type" value="Genomic_DNA"/>
</dbReference>
<dbReference type="Pfam" id="PF13602">
    <property type="entry name" value="ADH_zinc_N_2"/>
    <property type="match status" value="1"/>
</dbReference>
<dbReference type="CDD" id="cd05289">
    <property type="entry name" value="MDR_like_2"/>
    <property type="match status" value="1"/>
</dbReference>
<organism evidence="7 8">
    <name type="scientific">Paenibacillus chartarius</name>
    <dbReference type="NCBI Taxonomy" id="747481"/>
    <lineage>
        <taxon>Bacteria</taxon>
        <taxon>Bacillati</taxon>
        <taxon>Bacillota</taxon>
        <taxon>Bacilli</taxon>
        <taxon>Bacillales</taxon>
        <taxon>Paenibacillaceae</taxon>
        <taxon>Paenibacillus</taxon>
    </lineage>
</organism>
<comment type="caution">
    <text evidence="7">The sequence shown here is derived from an EMBL/GenBank/DDBJ whole genome shotgun (WGS) entry which is preliminary data.</text>
</comment>
<dbReference type="GO" id="GO:0016491">
    <property type="term" value="F:oxidoreductase activity"/>
    <property type="evidence" value="ECO:0007669"/>
    <property type="project" value="UniProtKB-KW"/>
</dbReference>
<evidence type="ECO:0000256" key="1">
    <source>
        <dbReference type="ARBA" id="ARBA00004496"/>
    </source>
</evidence>
<dbReference type="RefSeq" id="WP_377472203.1">
    <property type="nucleotide sequence ID" value="NZ_JBHLWN010000077.1"/>
</dbReference>
<dbReference type="SUPFAM" id="SSF51735">
    <property type="entry name" value="NAD(P)-binding Rossmann-fold domains"/>
    <property type="match status" value="1"/>
</dbReference>